<evidence type="ECO:0000313" key="2">
    <source>
        <dbReference type="Proteomes" id="UP001244011"/>
    </source>
</evidence>
<sequence>MLLNHDDLLEMDIHMDKATGSITLVLSTGPTPRLPRSARRLRGLKPFLAFGHRRVGSSIRAMNISGRSFGRLSTGSVGIFRMMSGEQWRLEGYSAYSEPTASTVGLRRRKRCL</sequence>
<name>A0AAJ0C1H2_9PEZI</name>
<organism evidence="1 2">
    <name type="scientific">Phialemonium atrogriseum</name>
    <dbReference type="NCBI Taxonomy" id="1093897"/>
    <lineage>
        <taxon>Eukaryota</taxon>
        <taxon>Fungi</taxon>
        <taxon>Dikarya</taxon>
        <taxon>Ascomycota</taxon>
        <taxon>Pezizomycotina</taxon>
        <taxon>Sordariomycetes</taxon>
        <taxon>Sordariomycetidae</taxon>
        <taxon>Cephalothecales</taxon>
        <taxon>Cephalothecaceae</taxon>
        <taxon>Phialemonium</taxon>
    </lineage>
</organism>
<proteinExistence type="predicted"/>
<accession>A0AAJ0C1H2</accession>
<evidence type="ECO:0000313" key="1">
    <source>
        <dbReference type="EMBL" id="KAK1765966.1"/>
    </source>
</evidence>
<reference evidence="1" key="1">
    <citation type="submission" date="2023-06" db="EMBL/GenBank/DDBJ databases">
        <title>Genome-scale phylogeny and comparative genomics of the fungal order Sordariales.</title>
        <authorList>
            <consortium name="Lawrence Berkeley National Laboratory"/>
            <person name="Hensen N."/>
            <person name="Bonometti L."/>
            <person name="Westerberg I."/>
            <person name="Brannstrom I.O."/>
            <person name="Guillou S."/>
            <person name="Cros-Aarteil S."/>
            <person name="Calhoun S."/>
            <person name="Haridas S."/>
            <person name="Kuo A."/>
            <person name="Mondo S."/>
            <person name="Pangilinan J."/>
            <person name="Riley R."/>
            <person name="Labutti K."/>
            <person name="Andreopoulos B."/>
            <person name="Lipzen A."/>
            <person name="Chen C."/>
            <person name="Yanf M."/>
            <person name="Daum C."/>
            <person name="Ng V."/>
            <person name="Clum A."/>
            <person name="Steindorff A."/>
            <person name="Ohm R."/>
            <person name="Martin F."/>
            <person name="Silar P."/>
            <person name="Natvig D."/>
            <person name="Lalanne C."/>
            <person name="Gautier V."/>
            <person name="Ament-Velasquez S.L."/>
            <person name="Kruys A."/>
            <person name="Hutchinson M.I."/>
            <person name="Powell A.J."/>
            <person name="Barry K."/>
            <person name="Miller A.N."/>
            <person name="Grigoriev I.V."/>
            <person name="Debuchy R."/>
            <person name="Gladieux P."/>
            <person name="Thoren M.H."/>
            <person name="Johannesson H."/>
        </authorList>
    </citation>
    <scope>NUCLEOTIDE SEQUENCE</scope>
    <source>
        <strain evidence="1">8032-3</strain>
    </source>
</reference>
<dbReference type="AlphaFoldDB" id="A0AAJ0C1H2"/>
<keyword evidence="2" id="KW-1185">Reference proteome</keyword>
<dbReference type="RefSeq" id="XP_060282179.1">
    <property type="nucleotide sequence ID" value="XM_060421991.1"/>
</dbReference>
<gene>
    <name evidence="1" type="ORF">QBC33DRAFT_122085</name>
</gene>
<dbReference type="GeneID" id="85305178"/>
<dbReference type="Proteomes" id="UP001244011">
    <property type="component" value="Unassembled WGS sequence"/>
</dbReference>
<protein>
    <submittedName>
        <fullName evidence="1">Uncharacterized protein</fullName>
    </submittedName>
</protein>
<dbReference type="EMBL" id="MU839013">
    <property type="protein sequence ID" value="KAK1765966.1"/>
    <property type="molecule type" value="Genomic_DNA"/>
</dbReference>
<comment type="caution">
    <text evidence="1">The sequence shown here is derived from an EMBL/GenBank/DDBJ whole genome shotgun (WGS) entry which is preliminary data.</text>
</comment>